<reference evidence="3 4" key="1">
    <citation type="submission" date="2022-10" db="EMBL/GenBank/DDBJ databases">
        <title>Pararhodobacter sp. nov., isolated from marine algae.</title>
        <authorList>
            <person name="Choi B.J."/>
            <person name="Kim J.M."/>
            <person name="Lee J.K."/>
            <person name="Choi D.G."/>
            <person name="Jeon C.O."/>
        </authorList>
    </citation>
    <scope>NUCLEOTIDE SEQUENCE [LARGE SCALE GENOMIC DNA]</scope>
    <source>
        <strain evidence="3 4">ZQ420</strain>
    </source>
</reference>
<proteinExistence type="predicted"/>
<comment type="caution">
    <text evidence="3">The sequence shown here is derived from an EMBL/GenBank/DDBJ whole genome shotgun (WGS) entry which is preliminary data.</text>
</comment>
<keyword evidence="4" id="KW-1185">Reference proteome</keyword>
<dbReference type="EMBL" id="JAPDFL010000001">
    <property type="protein sequence ID" value="MCW1933685.1"/>
    <property type="molecule type" value="Genomic_DNA"/>
</dbReference>
<dbReference type="InterPro" id="IPR019251">
    <property type="entry name" value="DUF2231_TM"/>
</dbReference>
<evidence type="ECO:0000256" key="1">
    <source>
        <dbReference type="SAM" id="Phobius"/>
    </source>
</evidence>
<feature type="domain" description="DUF2231" evidence="2">
    <location>
        <begin position="28"/>
        <end position="158"/>
    </location>
</feature>
<keyword evidence="1" id="KW-0472">Membrane</keyword>
<gene>
    <name evidence="3" type="ORF">OKW52_15815</name>
</gene>
<feature type="transmembrane region" description="Helical" evidence="1">
    <location>
        <begin position="126"/>
        <end position="146"/>
    </location>
</feature>
<feature type="transmembrane region" description="Helical" evidence="1">
    <location>
        <begin position="33"/>
        <end position="55"/>
    </location>
</feature>
<organism evidence="3 4">
    <name type="scientific">Pararhodobacter zhoushanensis</name>
    <dbReference type="NCBI Taxonomy" id="2479545"/>
    <lineage>
        <taxon>Bacteria</taxon>
        <taxon>Pseudomonadati</taxon>
        <taxon>Pseudomonadota</taxon>
        <taxon>Alphaproteobacteria</taxon>
        <taxon>Rhodobacterales</taxon>
        <taxon>Paracoccaceae</taxon>
        <taxon>Pararhodobacter</taxon>
    </lineage>
</organism>
<protein>
    <submittedName>
        <fullName evidence="3">DUF2231 domain-containing protein</fullName>
    </submittedName>
</protein>
<dbReference type="Proteomes" id="UP001208938">
    <property type="component" value="Unassembled WGS sequence"/>
</dbReference>
<sequence>MPPRRRFRDPIHHHRVFHLTESRVAIAGHPVHAMLVAFPIALGFSTLAADALYWWSGDDFWLRAGLWAAGGSFVMGILAGLTGLAELLLVAGIRIRAASWTHSILAVMLLGLLGVNWGLRLQGGDILPWGALLSALSAALIGMTGWHGGKLVFDYGLGGHEAHGAAPSRTDKS</sequence>
<name>A0ABT3H1S8_9RHOB</name>
<dbReference type="Pfam" id="PF09990">
    <property type="entry name" value="DUF2231"/>
    <property type="match status" value="1"/>
</dbReference>
<feature type="transmembrane region" description="Helical" evidence="1">
    <location>
        <begin position="67"/>
        <end position="91"/>
    </location>
</feature>
<evidence type="ECO:0000313" key="4">
    <source>
        <dbReference type="Proteomes" id="UP001208938"/>
    </source>
</evidence>
<keyword evidence="1" id="KW-1133">Transmembrane helix</keyword>
<feature type="transmembrane region" description="Helical" evidence="1">
    <location>
        <begin position="103"/>
        <end position="120"/>
    </location>
</feature>
<keyword evidence="1" id="KW-0812">Transmembrane</keyword>
<accession>A0ABT3H1S8</accession>
<dbReference type="RefSeq" id="WP_264506565.1">
    <property type="nucleotide sequence ID" value="NZ_JAPDFL010000001.1"/>
</dbReference>
<evidence type="ECO:0000313" key="3">
    <source>
        <dbReference type="EMBL" id="MCW1933685.1"/>
    </source>
</evidence>
<evidence type="ECO:0000259" key="2">
    <source>
        <dbReference type="Pfam" id="PF09990"/>
    </source>
</evidence>